<dbReference type="AlphaFoldDB" id="D6YVD0"/>
<name>D6YVD0_WADCW</name>
<organism evidence="1 2">
    <name type="scientific">Waddlia chondrophila (strain ATCC VR-1470 / WSU 86-1044)</name>
    <dbReference type="NCBI Taxonomy" id="716544"/>
    <lineage>
        <taxon>Bacteria</taxon>
        <taxon>Pseudomonadati</taxon>
        <taxon>Chlamydiota</taxon>
        <taxon>Chlamydiia</taxon>
        <taxon>Parachlamydiales</taxon>
        <taxon>Waddliaceae</taxon>
        <taxon>Waddlia</taxon>
    </lineage>
</organism>
<dbReference type="STRING" id="716544.wcw_0724"/>
<dbReference type="KEGG" id="wch:wcw_0724"/>
<evidence type="ECO:0000313" key="2">
    <source>
        <dbReference type="Proteomes" id="UP000001505"/>
    </source>
</evidence>
<gene>
    <name evidence="1" type="ordered locus">wcw_0724</name>
</gene>
<evidence type="ECO:0000313" key="1">
    <source>
        <dbReference type="EMBL" id="ADI38091.1"/>
    </source>
</evidence>
<dbReference type="OrthoDB" id="20968at2"/>
<reference evidence="1 2" key="1">
    <citation type="journal article" date="2010" name="PLoS ONE">
        <title>The Waddlia genome: a window into chlamydial biology.</title>
        <authorList>
            <person name="Bertelli C."/>
            <person name="Collyn F."/>
            <person name="Croxatto A."/>
            <person name="Ruckert C."/>
            <person name="Polkinghorne A."/>
            <person name="Kebbi-Beghdadi C."/>
            <person name="Goesmann A."/>
            <person name="Vaughan L."/>
            <person name="Greub G."/>
        </authorList>
    </citation>
    <scope>NUCLEOTIDE SEQUENCE [LARGE SCALE GENOMIC DNA]</scope>
    <source>
        <strain evidence="2">ATCC VR-1470 / WSU 86-1044</strain>
    </source>
</reference>
<keyword evidence="2" id="KW-1185">Reference proteome</keyword>
<sequence length="295" mass="32685">MNIYLADTLPVEVPAGFEAVSITLDAGLKSLLEWRKELLEADRLKKKGFKLFWNLDFDLQLTCTEAQVSSLRLAVEHFCSAVWEKFREETAGVCLYLGGDLLNDEQIRVLEILAGGLPDEVEAFIMLDVSSLSSPTEISRAISKERFPHFTLVVKGVENPLPEFGWESVCGSRGMIGRHLVENAIVEPTIGLCIPEKGASPSLDEIALWLKSKDLPFRMIPETLLTSEWQGLDDVIVDSETVASLCKRRLMGFCAAGGTIVTIGKSLGLPIEVSCEEWKDSLRLKQDLSKSRLLS</sequence>
<dbReference type="Proteomes" id="UP000001505">
    <property type="component" value="Chromosome"/>
</dbReference>
<dbReference type="RefSeq" id="WP_013181810.1">
    <property type="nucleotide sequence ID" value="NC_014225.1"/>
</dbReference>
<protein>
    <submittedName>
        <fullName evidence="1">Uncharacterized protein</fullName>
    </submittedName>
</protein>
<dbReference type="eggNOG" id="ENOG503375V">
    <property type="taxonomic scope" value="Bacteria"/>
</dbReference>
<proteinExistence type="predicted"/>
<dbReference type="EMBL" id="CP001928">
    <property type="protein sequence ID" value="ADI38091.1"/>
    <property type="molecule type" value="Genomic_DNA"/>
</dbReference>
<dbReference type="HOGENOM" id="CLU_943172_0_0_0"/>
<accession>D6YVD0</accession>